<accession>A0A6G6GP28</accession>
<keyword evidence="2" id="KW-1185">Reference proteome</keyword>
<dbReference type="RefSeq" id="WP_164680300.1">
    <property type="nucleotide sequence ID" value="NZ_CP049057.1"/>
</dbReference>
<dbReference type="AlphaFoldDB" id="A0A6G6GP28"/>
<reference evidence="1 2" key="1">
    <citation type="submission" date="2020-02" db="EMBL/GenBank/DDBJ databases">
        <title>Complete genome sequence of Flavobacteriaceae bacterium.</title>
        <authorList>
            <person name="Kim S.-J."/>
            <person name="Kim Y.-S."/>
            <person name="Kim K.-H."/>
        </authorList>
    </citation>
    <scope>NUCLEOTIDE SEQUENCE [LARGE SCALE GENOMIC DNA]</scope>
    <source>
        <strain evidence="1 2">RR4-40</strain>
    </source>
</reference>
<gene>
    <name evidence="1" type="ORF">G5B37_12155</name>
</gene>
<dbReference type="Proteomes" id="UP000505306">
    <property type="component" value="Chromosome"/>
</dbReference>
<evidence type="ECO:0000313" key="2">
    <source>
        <dbReference type="Proteomes" id="UP000505306"/>
    </source>
</evidence>
<name>A0A6G6GP28_9FLAO</name>
<sequence>MNTILGIIDTLSEEERHEFLLFQQKKNRRSDTKNAQLFKYFVNGIHENLDHKLYGKSAKNAYHALCKRLQDSLVDFVASKSFSNETGEELDILKKLLAARIFFEHKQYKVGFKTLAQAEKKAQALDVYALLTEIYHTQIQYAHLNATLDLPLLLAKCKENLQNFTQEQELNMIYATIKQLARQPQQRTTNDIVTDAFSNFNSTIDTKLTYKALFQLLNLTATTAKWQSDYHSNLPFMERVYAVISAKKEPKDKHLYYHIEILHLMATTHFRNKNFTASLDFLEKMKTEMAKKNGSYHNQFYEKWLVLKALNLNYTNQSKKAIQLLEQQASKSLDCSLALMMSLFQQQHFTDAYQILKKMHHSDVWYEKKMGWIWVLKKAIIEILLLVELDKLDLVLSRLQGFQKKYTKKLQLLGESRVLNFIKLIGLYYENPKAITTPSFKERVETSFDWIGKEREDIFVMSFYAWLKAKMEQRDLYEVTLALVKA</sequence>
<dbReference type="KEGG" id="mgel:G5B37_12155"/>
<protein>
    <submittedName>
        <fullName evidence="1">Uncharacterized protein</fullName>
    </submittedName>
</protein>
<dbReference type="EMBL" id="CP049057">
    <property type="protein sequence ID" value="QIE60287.1"/>
    <property type="molecule type" value="Genomic_DNA"/>
</dbReference>
<evidence type="ECO:0000313" key="1">
    <source>
        <dbReference type="EMBL" id="QIE60287.1"/>
    </source>
</evidence>
<proteinExistence type="predicted"/>
<organism evidence="1 2">
    <name type="scientific">Rasiella rasia</name>
    <dbReference type="NCBI Taxonomy" id="2744027"/>
    <lineage>
        <taxon>Bacteria</taxon>
        <taxon>Pseudomonadati</taxon>
        <taxon>Bacteroidota</taxon>
        <taxon>Flavobacteriia</taxon>
        <taxon>Flavobacteriales</taxon>
        <taxon>Flavobacteriaceae</taxon>
        <taxon>Rasiella</taxon>
    </lineage>
</organism>